<evidence type="ECO:0008006" key="4">
    <source>
        <dbReference type="Google" id="ProtNLM"/>
    </source>
</evidence>
<feature type="region of interest" description="Disordered" evidence="1">
    <location>
        <begin position="52"/>
        <end position="89"/>
    </location>
</feature>
<reference evidence="3" key="1">
    <citation type="submission" date="2016-11" db="EMBL/GenBank/DDBJ databases">
        <authorList>
            <person name="Jaros S."/>
            <person name="Januszkiewicz K."/>
            <person name="Wedrychowicz H."/>
        </authorList>
    </citation>
    <scope>NUCLEOTIDE SEQUENCE [LARGE SCALE GENOMIC DNA]</scope>
    <source>
        <strain evidence="3">CGMCC 4.3555</strain>
    </source>
</reference>
<dbReference type="Proteomes" id="UP000184388">
    <property type="component" value="Unassembled WGS sequence"/>
</dbReference>
<organism evidence="2 3">
    <name type="scientific">Streptomyces yunnanensis</name>
    <dbReference type="NCBI Taxonomy" id="156453"/>
    <lineage>
        <taxon>Bacteria</taxon>
        <taxon>Bacillati</taxon>
        <taxon>Actinomycetota</taxon>
        <taxon>Actinomycetes</taxon>
        <taxon>Kitasatosporales</taxon>
        <taxon>Streptomycetaceae</taxon>
        <taxon>Streptomyces</taxon>
    </lineage>
</organism>
<name>A0A9X8QXX8_9ACTN</name>
<evidence type="ECO:0000313" key="2">
    <source>
        <dbReference type="EMBL" id="SHM92649.1"/>
    </source>
</evidence>
<feature type="region of interest" description="Disordered" evidence="1">
    <location>
        <begin position="1"/>
        <end position="22"/>
    </location>
</feature>
<feature type="compositionally biased region" description="Low complexity" evidence="1">
    <location>
        <begin position="71"/>
        <end position="88"/>
    </location>
</feature>
<protein>
    <recommendedName>
        <fullName evidence="4">Lipoprotein</fullName>
    </recommendedName>
</protein>
<evidence type="ECO:0000313" key="3">
    <source>
        <dbReference type="Proteomes" id="UP000184388"/>
    </source>
</evidence>
<comment type="caution">
    <text evidence="2">The sequence shown here is derived from an EMBL/GenBank/DDBJ whole genome shotgun (WGS) entry which is preliminary data.</text>
</comment>
<dbReference type="AlphaFoldDB" id="A0A9X8QXX8"/>
<accession>A0A9X8QXX8</accession>
<dbReference type="EMBL" id="FRBK01000016">
    <property type="protein sequence ID" value="SHM92649.1"/>
    <property type="molecule type" value="Genomic_DNA"/>
</dbReference>
<proteinExistence type="predicted"/>
<evidence type="ECO:0000256" key="1">
    <source>
        <dbReference type="SAM" id="MobiDB-lite"/>
    </source>
</evidence>
<gene>
    <name evidence="2" type="ORF">SAMN05216268_116113</name>
</gene>
<sequence length="244" mass="25702">MSNPHSTPRHRPVAAVAEQPRPARPFRRRTLLATTTAIAAVVLPLAACSVHTGPVSAGPAPEVTAPRTLWAGSPAPGRRGGAEPPGAGDIRGVDALATVKADIAAGQATADGPEAMDEATRAKVAHCTAIGAGCPVRTPEYHDLTGDGRNELIIGIDMDDGFCSLRVYTLRGGKPVRVMAYPAAVRSVQVSGRDLILWEDTATPDYQQRTVYAWDTGQRTMEFQSQEYRRVRGTGSSPPAKGGS</sequence>